<reference evidence="10 11" key="1">
    <citation type="journal article" date="2011" name="BMC Genomics">
        <title>Insight into cross-talk between intra-amoebal pathogens.</title>
        <authorList>
            <person name="Gimenez G."/>
            <person name="Bertelli C."/>
            <person name="Moliner C."/>
            <person name="Robert C."/>
            <person name="Raoult D."/>
            <person name="Fournier P.E."/>
            <person name="Greub G."/>
        </authorList>
    </citation>
    <scope>NUCLEOTIDE SEQUENCE [LARGE SCALE GENOMIC DNA]</scope>
    <source>
        <strain evidence="10 11">LLAP12</strain>
    </source>
</reference>
<dbReference type="eggNOG" id="COG4191">
    <property type="taxonomic scope" value="Bacteria"/>
</dbReference>
<keyword evidence="6" id="KW-0418">Kinase</keyword>
<evidence type="ECO:0000313" key="10">
    <source>
        <dbReference type="EMBL" id="EHL32735.1"/>
    </source>
</evidence>
<dbReference type="Proteomes" id="UP000002770">
    <property type="component" value="Unassembled WGS sequence"/>
</dbReference>
<dbReference type="PANTHER" id="PTHR43065:SF10">
    <property type="entry name" value="PEROXIDE STRESS-ACTIVATED HISTIDINE KINASE MAK3"/>
    <property type="match status" value="1"/>
</dbReference>
<dbReference type="SMART" id="SM00387">
    <property type="entry name" value="HATPase_c"/>
    <property type="match status" value="1"/>
</dbReference>
<dbReference type="OrthoDB" id="1931120at2"/>
<dbReference type="EMBL" id="JH413796">
    <property type="protein sequence ID" value="EHL32735.1"/>
    <property type="molecule type" value="Genomic_DNA"/>
</dbReference>
<keyword evidence="8" id="KW-0902">Two-component regulatory system</keyword>
<dbReference type="InterPro" id="IPR035965">
    <property type="entry name" value="PAS-like_dom_sf"/>
</dbReference>
<dbReference type="InterPro" id="IPR036890">
    <property type="entry name" value="HATPase_C_sf"/>
</dbReference>
<evidence type="ECO:0000256" key="3">
    <source>
        <dbReference type="ARBA" id="ARBA00022553"/>
    </source>
</evidence>
<dbReference type="FunCoup" id="G9EJG9">
    <property type="interactions" value="70"/>
</dbReference>
<evidence type="ECO:0000256" key="7">
    <source>
        <dbReference type="ARBA" id="ARBA00022840"/>
    </source>
</evidence>
<dbReference type="eggNOG" id="COG2202">
    <property type="taxonomic scope" value="Bacteria"/>
</dbReference>
<dbReference type="PANTHER" id="PTHR43065">
    <property type="entry name" value="SENSOR HISTIDINE KINASE"/>
    <property type="match status" value="1"/>
</dbReference>
<dbReference type="InterPro" id="IPR005467">
    <property type="entry name" value="His_kinase_dom"/>
</dbReference>
<name>G9EJG9_9GAMM</name>
<evidence type="ECO:0000256" key="6">
    <source>
        <dbReference type="ARBA" id="ARBA00022777"/>
    </source>
</evidence>
<evidence type="ECO:0000313" key="11">
    <source>
        <dbReference type="Proteomes" id="UP000002770"/>
    </source>
</evidence>
<dbReference type="InterPro" id="IPR004358">
    <property type="entry name" value="Sig_transdc_His_kin-like_C"/>
</dbReference>
<evidence type="ECO:0000256" key="1">
    <source>
        <dbReference type="ARBA" id="ARBA00000085"/>
    </source>
</evidence>
<keyword evidence="4" id="KW-0808">Transferase</keyword>
<dbReference type="Gene3D" id="1.10.287.130">
    <property type="match status" value="1"/>
</dbReference>
<dbReference type="Pfam" id="PF08447">
    <property type="entry name" value="PAS_3"/>
    <property type="match status" value="1"/>
</dbReference>
<dbReference type="InterPro" id="IPR013655">
    <property type="entry name" value="PAS_fold_3"/>
</dbReference>
<dbReference type="PROSITE" id="PS50109">
    <property type="entry name" value="HIS_KIN"/>
    <property type="match status" value="1"/>
</dbReference>
<evidence type="ECO:0000256" key="4">
    <source>
        <dbReference type="ARBA" id="ARBA00022679"/>
    </source>
</evidence>
<dbReference type="STRING" id="658187.LDG_5332"/>
<proteinExistence type="predicted"/>
<accession>G9EJG9</accession>
<dbReference type="Pfam" id="PF02518">
    <property type="entry name" value="HATPase_c"/>
    <property type="match status" value="1"/>
</dbReference>
<keyword evidence="3" id="KW-0597">Phosphoprotein</keyword>
<dbReference type="GO" id="GO:0004673">
    <property type="term" value="F:protein histidine kinase activity"/>
    <property type="evidence" value="ECO:0007669"/>
    <property type="project" value="UniProtKB-EC"/>
</dbReference>
<dbReference type="Gene3D" id="3.30.450.20">
    <property type="entry name" value="PAS domain"/>
    <property type="match status" value="1"/>
</dbReference>
<dbReference type="EC" id="2.7.13.3" evidence="2"/>
<dbReference type="SUPFAM" id="SSF55874">
    <property type="entry name" value="ATPase domain of HSP90 chaperone/DNA topoisomerase II/histidine kinase"/>
    <property type="match status" value="1"/>
</dbReference>
<dbReference type="HOGENOM" id="CLU_514614_0_0_6"/>
<dbReference type="InParanoid" id="G9EJG9"/>
<evidence type="ECO:0000256" key="8">
    <source>
        <dbReference type="ARBA" id="ARBA00023012"/>
    </source>
</evidence>
<keyword evidence="11" id="KW-1185">Reference proteome</keyword>
<keyword evidence="5" id="KW-0547">Nucleotide-binding</keyword>
<dbReference type="GO" id="GO:0000160">
    <property type="term" value="P:phosphorelay signal transduction system"/>
    <property type="evidence" value="ECO:0007669"/>
    <property type="project" value="UniProtKB-KW"/>
</dbReference>
<dbReference type="RefSeq" id="WP_006869316.1">
    <property type="nucleotide sequence ID" value="NZ_JH413796.1"/>
</dbReference>
<comment type="catalytic activity">
    <reaction evidence="1">
        <text>ATP + protein L-histidine = ADP + protein N-phospho-L-histidine.</text>
        <dbReference type="EC" id="2.7.13.3"/>
    </reaction>
</comment>
<dbReference type="PRINTS" id="PR00344">
    <property type="entry name" value="BCTRLSENSOR"/>
</dbReference>
<evidence type="ECO:0000256" key="5">
    <source>
        <dbReference type="ARBA" id="ARBA00022741"/>
    </source>
</evidence>
<evidence type="ECO:0000259" key="9">
    <source>
        <dbReference type="PROSITE" id="PS50109"/>
    </source>
</evidence>
<dbReference type="InterPro" id="IPR003594">
    <property type="entry name" value="HATPase_dom"/>
</dbReference>
<organism evidence="10 11">
    <name type="scientific">Legionella drancourtii LLAP12</name>
    <dbReference type="NCBI Taxonomy" id="658187"/>
    <lineage>
        <taxon>Bacteria</taxon>
        <taxon>Pseudomonadati</taxon>
        <taxon>Pseudomonadota</taxon>
        <taxon>Gammaproteobacteria</taxon>
        <taxon>Legionellales</taxon>
        <taxon>Legionellaceae</taxon>
        <taxon>Legionella</taxon>
    </lineage>
</organism>
<dbReference type="AlphaFoldDB" id="G9EJG9"/>
<evidence type="ECO:0000256" key="2">
    <source>
        <dbReference type="ARBA" id="ARBA00012438"/>
    </source>
</evidence>
<gene>
    <name evidence="10" type="ORF">LDG_5332</name>
</gene>
<dbReference type="SUPFAM" id="SSF55785">
    <property type="entry name" value="PYP-like sensor domain (PAS domain)"/>
    <property type="match status" value="1"/>
</dbReference>
<sequence>MTYSALRDNLLSSNLQLELNDTTEIPFVNQLRENFSLFFNKIEATHEFINKSAEIDGRFMGNQKNDELRVHMEKSHETIVSLLELMNLGLNYFIDRAPSPLFKLYTQTVCSRAKAYDMAEELAVLYKYIKLHDTNQQYIATLQQEINERKKIEFELNRSEEFLELVLKSGRKHCWDWNIQTNKMNEFGYITSTSYRTPNTTEYTFESFINGIILEDREKVKQQIFQALTDGEFELEVEYRSLMLDNTIQGVNFRGKIFYDDNRKPQRMIGVEVISAKHKKIKRLGLQQQEKLDRIIHAISMYEVANILANELTNPFAGIHTNIDSCIQYLESDVLVKEPIIKAMKKAIEHVDHAGKTIHRMKDFYCKTELHYETLIINDLIKEVVSLIQDENIHDSPTAIIFDIPENLFIIEADKIHIKQVFLNLMRNSIKAMQVEKTMRPTIIIRIVQNNSYTVSVRIEDNGPGIDTDVSELLFPSCFITKPGSACMELAISHIIIEAYGGQFCAQNLPDGGAFFQITLPILLNEQAI</sequence>
<dbReference type="Gene3D" id="3.30.565.10">
    <property type="entry name" value="Histidine kinase-like ATPase, C-terminal domain"/>
    <property type="match status" value="1"/>
</dbReference>
<dbReference type="GO" id="GO:0005524">
    <property type="term" value="F:ATP binding"/>
    <property type="evidence" value="ECO:0007669"/>
    <property type="project" value="UniProtKB-KW"/>
</dbReference>
<keyword evidence="7" id="KW-0067">ATP-binding</keyword>
<feature type="domain" description="Histidine kinase" evidence="9">
    <location>
        <begin position="307"/>
        <end position="524"/>
    </location>
</feature>
<protein>
    <recommendedName>
        <fullName evidence="2">histidine kinase</fullName>
        <ecNumber evidence="2">2.7.13.3</ecNumber>
    </recommendedName>
</protein>